<dbReference type="Proteomes" id="UP000274504">
    <property type="component" value="Unassembled WGS sequence"/>
</dbReference>
<dbReference type="Pfam" id="PF00620">
    <property type="entry name" value="RhoGAP"/>
    <property type="match status" value="2"/>
</dbReference>
<dbReference type="Gene3D" id="1.10.555.10">
    <property type="entry name" value="Rho GTPase activation protein"/>
    <property type="match status" value="2"/>
</dbReference>
<evidence type="ECO:0000259" key="2">
    <source>
        <dbReference type="PROSITE" id="PS50238"/>
    </source>
</evidence>
<dbReference type="GO" id="GO:0007165">
    <property type="term" value="P:signal transduction"/>
    <property type="evidence" value="ECO:0007669"/>
    <property type="project" value="InterPro"/>
</dbReference>
<gene>
    <name evidence="3" type="ORF">HDID_LOCUS1235</name>
</gene>
<proteinExistence type="predicted"/>
<dbReference type="AlphaFoldDB" id="A0A0R3SA75"/>
<dbReference type="WBParaSite" id="HDID_0000123401-mRNA-1">
    <property type="protein sequence ID" value="HDID_0000123401-mRNA-1"/>
    <property type="gene ID" value="HDID_0000123401"/>
</dbReference>
<sequence>MDNSKSCTLSLSQQERLQNYIHQLEASSQNIKIVSALRTLWFPRFLDLCKARLSEVVDPPVEFTDYNPSRYQRAQCRQFDNVDLYREEPSRVYNAVVSLMDYMSSEGLLQAPLIFRRSGNISRQRDLSRHLLNGDAVSFPFYSTSLIESSSLSILSTTTSIKQSLSRMTRSRNSKSTSKLETSIDNAGELNAHDYANVLKTVLREMSDPILTKELLPIYISVSKLTSGNENLSELDCKLIRAKQQSAIRILTWLLPMNNQYLLRRLLDLLSQTLAHSDVNGMSTKSLGTIFGPLLFAPSCRSHDDLHRDYDSLNALATVMIEQGSEGVFAIPLGLFNDVKKNVTSEAFLRMIGSRDSGLDTCSVDYSIKEVEDVDMYTDIAFAERCSNAESLTWKQATQESLDKLVATINSLPDSHPRKPYYLRAISDNGEVESVNFLQKAARSFFNSYKTPMKHSATRMTPVILATPTSPEGSRVSCCAIGSILSASKKRHLESGKETLQAPPEESVIQPQSKRLKCAAVQTELTLGSSVLLRMPVKRNYGQPKLEKVRISSARLPNQRSIPVAPMFISSSLLLTLNRAQKMTKDLCGNAIYLTPVSRRVQEGVCTYANRLVATSSNIDNINLYRTRRTQKFVDLCKFHLSLLVDLPIDFNEYNPDSTTSLDGTFKHRRYRSWAKLSQGNKCEVPKSDWLEEQVDIYDNVMALMNHLSIGDNLKTEMIFRKTGNISRQRELCKHLNTGASVVYPVNLAALNASNFSIPPSSPLPSFSWSRMTRSRRVKTLSAELDTFSDVFDELTAHDYANALKTVLREMADPILTQDLLPVYISVSKLTSGNCNDSGFRVPLSPSSSRLARAKQILALRILRFLLPARNQFLLRRLLDLLTETLCYSHINGMSAESLGTIFGPLLFAPSCRSSTDLHKEYDALNNLATLMIKQGSKGVFAAPLVLANDIDRNISSEGLLSTLSASKDSGVDTCSTQDDAVIYTDLTFAEQETIQEDTEAWKERTKAALNELSVAVKKLPDTHPKKARYVRRLSNIYGGSKRNPLREIIDPGTPSSLVSTHTCSFDLHLEINFVTPAKRSLADCPEEVNIAKTCATLSSTSLDGSQVPCCPLAGMLPHIKRRQMRIRTPLRKALESLKSPVFEERNIIPPQRLPQIEIVHPTPERKRVAVPVSVWSSRRNSCMRKLPVRRNYHLVKVEKMGCPSIPEIHMRTRRST</sequence>
<evidence type="ECO:0000313" key="5">
    <source>
        <dbReference type="WBParaSite" id="HDID_0000123401-mRNA-1"/>
    </source>
</evidence>
<dbReference type="SUPFAM" id="SSF48350">
    <property type="entry name" value="GTPase activation domain, GAP"/>
    <property type="match status" value="2"/>
</dbReference>
<organism evidence="5">
    <name type="scientific">Hymenolepis diminuta</name>
    <name type="common">Rat tapeworm</name>
    <dbReference type="NCBI Taxonomy" id="6216"/>
    <lineage>
        <taxon>Eukaryota</taxon>
        <taxon>Metazoa</taxon>
        <taxon>Spiralia</taxon>
        <taxon>Lophotrochozoa</taxon>
        <taxon>Platyhelminthes</taxon>
        <taxon>Cestoda</taxon>
        <taxon>Eucestoda</taxon>
        <taxon>Cyclophyllidea</taxon>
        <taxon>Hymenolepididae</taxon>
        <taxon>Hymenolepis</taxon>
    </lineage>
</organism>
<protein>
    <submittedName>
        <fullName evidence="5">Rho-GAP domain-containing protein</fullName>
    </submittedName>
</protein>
<dbReference type="PANTHER" id="PTHR14963:SF7">
    <property type="entry name" value="RHO GTPASE-ACTIVATING PROTEIN 19"/>
    <property type="match status" value="1"/>
</dbReference>
<dbReference type="OrthoDB" id="10061772at2759"/>
<dbReference type="GO" id="GO:0051056">
    <property type="term" value="P:regulation of small GTPase mediated signal transduction"/>
    <property type="evidence" value="ECO:0007669"/>
    <property type="project" value="TreeGrafter"/>
</dbReference>
<reference evidence="5" key="1">
    <citation type="submission" date="2017-02" db="UniProtKB">
        <authorList>
            <consortium name="WormBaseParasite"/>
        </authorList>
    </citation>
    <scope>IDENTIFICATION</scope>
</reference>
<evidence type="ECO:0000313" key="3">
    <source>
        <dbReference type="EMBL" id="VDL18696.1"/>
    </source>
</evidence>
<keyword evidence="1" id="KW-0343">GTPase activation</keyword>
<dbReference type="InterPro" id="IPR008936">
    <property type="entry name" value="Rho_GTPase_activation_prot"/>
</dbReference>
<dbReference type="InterPro" id="IPR000198">
    <property type="entry name" value="RhoGAP_dom"/>
</dbReference>
<dbReference type="EMBL" id="UYSG01000215">
    <property type="protein sequence ID" value="VDL18696.1"/>
    <property type="molecule type" value="Genomic_DNA"/>
</dbReference>
<dbReference type="GO" id="GO:0005737">
    <property type="term" value="C:cytoplasm"/>
    <property type="evidence" value="ECO:0007669"/>
    <property type="project" value="TreeGrafter"/>
</dbReference>
<dbReference type="STRING" id="6216.A0A0R3SA75"/>
<dbReference type="SMART" id="SM00324">
    <property type="entry name" value="RhoGAP"/>
    <property type="match status" value="2"/>
</dbReference>
<feature type="domain" description="Rho-GAP" evidence="2">
    <location>
        <begin position="689"/>
        <end position="940"/>
    </location>
</feature>
<accession>A0A0R3SA75</accession>
<dbReference type="PANTHER" id="PTHR14963">
    <property type="entry name" value="RHO GTPASE ACTIVATING PROTEIN 18,19-RELATED"/>
    <property type="match status" value="1"/>
</dbReference>
<name>A0A0R3SA75_HYMDI</name>
<dbReference type="PROSITE" id="PS50238">
    <property type="entry name" value="RHOGAP"/>
    <property type="match status" value="2"/>
</dbReference>
<reference evidence="3 4" key="2">
    <citation type="submission" date="2018-11" db="EMBL/GenBank/DDBJ databases">
        <authorList>
            <consortium name="Pathogen Informatics"/>
        </authorList>
    </citation>
    <scope>NUCLEOTIDE SEQUENCE [LARGE SCALE GENOMIC DNA]</scope>
</reference>
<evidence type="ECO:0000313" key="4">
    <source>
        <dbReference type="Proteomes" id="UP000274504"/>
    </source>
</evidence>
<feature type="domain" description="Rho-GAP" evidence="2">
    <location>
        <begin position="82"/>
        <end position="328"/>
    </location>
</feature>
<dbReference type="GO" id="GO:0005096">
    <property type="term" value="F:GTPase activator activity"/>
    <property type="evidence" value="ECO:0007669"/>
    <property type="project" value="UniProtKB-KW"/>
</dbReference>
<evidence type="ECO:0000256" key="1">
    <source>
        <dbReference type="ARBA" id="ARBA00022468"/>
    </source>
</evidence>